<protein>
    <recommendedName>
        <fullName evidence="3">Acyltransferase</fullName>
    </recommendedName>
</protein>
<sequence length="61" mass="7574">MKELNEVEKIELEIEREKQNLREWKRKVQILDIGNEDDERRTNLLLERISELLKRKENLKK</sequence>
<reference evidence="1 2" key="1">
    <citation type="journal article" date="2015" name="Science">
        <title>Genetic determinants of in vivo fitness and diet responsiveness in multiple human gut Bacteroides.</title>
        <authorList>
            <person name="Wu M."/>
            <person name="McNulty N.P."/>
            <person name="Rodionov D.A."/>
            <person name="Khoroshkin M.S."/>
            <person name="Griffin N.W."/>
            <person name="Cheng J."/>
            <person name="Latreille P."/>
            <person name="Kerstetter R.A."/>
            <person name="Terrapon N."/>
            <person name="Henrissat B."/>
            <person name="Osterman A.L."/>
            <person name="Gordon J.I."/>
        </authorList>
    </citation>
    <scope>NUCLEOTIDE SEQUENCE [LARGE SCALE GENOMIC DNA]</scope>
    <source>
        <strain evidence="1 2">WH2</strain>
    </source>
</reference>
<dbReference type="PATRIC" id="fig|246787.4.peg.1457"/>
<evidence type="ECO:0000313" key="1">
    <source>
        <dbReference type="EMBL" id="ALJ58674.1"/>
    </source>
</evidence>
<accession>A0A0P0FWY7</accession>
<dbReference type="AlphaFoldDB" id="A0A0P0FWY7"/>
<gene>
    <name evidence="1" type="ORF">BcellWH2_01413</name>
</gene>
<evidence type="ECO:0008006" key="3">
    <source>
        <dbReference type="Google" id="ProtNLM"/>
    </source>
</evidence>
<name>A0A0P0FWY7_9BACE</name>
<proteinExistence type="predicted"/>
<dbReference type="EMBL" id="CP012801">
    <property type="protein sequence ID" value="ALJ58674.1"/>
    <property type="molecule type" value="Genomic_DNA"/>
</dbReference>
<dbReference type="Proteomes" id="UP000061809">
    <property type="component" value="Chromosome"/>
</dbReference>
<dbReference type="RefSeq" id="WP_029428257.1">
    <property type="nucleotide sequence ID" value="NZ_CP012801.1"/>
</dbReference>
<organism evidence="1 2">
    <name type="scientific">Bacteroides cellulosilyticus</name>
    <dbReference type="NCBI Taxonomy" id="246787"/>
    <lineage>
        <taxon>Bacteria</taxon>
        <taxon>Pseudomonadati</taxon>
        <taxon>Bacteroidota</taxon>
        <taxon>Bacteroidia</taxon>
        <taxon>Bacteroidales</taxon>
        <taxon>Bacteroidaceae</taxon>
        <taxon>Bacteroides</taxon>
    </lineage>
</organism>
<evidence type="ECO:0000313" key="2">
    <source>
        <dbReference type="Proteomes" id="UP000061809"/>
    </source>
</evidence>
<dbReference type="KEGG" id="bcel:BcellWH2_01413"/>